<dbReference type="InterPro" id="IPR012677">
    <property type="entry name" value="Nucleotide-bd_a/b_plait_sf"/>
</dbReference>
<dbReference type="OrthoDB" id="10259687at2759"/>
<dbReference type="Pfam" id="PF00076">
    <property type="entry name" value="RRM_1"/>
    <property type="match status" value="1"/>
</dbReference>
<organism evidence="6 7">
    <name type="scientific">Klebsormidium nitens</name>
    <name type="common">Green alga</name>
    <name type="synonym">Ulothrix nitens</name>
    <dbReference type="NCBI Taxonomy" id="105231"/>
    <lineage>
        <taxon>Eukaryota</taxon>
        <taxon>Viridiplantae</taxon>
        <taxon>Streptophyta</taxon>
        <taxon>Klebsormidiophyceae</taxon>
        <taxon>Klebsormidiales</taxon>
        <taxon>Klebsormidiaceae</taxon>
        <taxon>Klebsormidium</taxon>
    </lineage>
</organism>
<evidence type="ECO:0000313" key="7">
    <source>
        <dbReference type="Proteomes" id="UP000054558"/>
    </source>
</evidence>
<dbReference type="PANTHER" id="PTHR13798">
    <property type="entry name" value="RNA BINDING MOTIF RBM PROTEIN -RELATED"/>
    <property type="match status" value="1"/>
</dbReference>
<protein>
    <submittedName>
        <fullName evidence="6">Splicing factor 3B subunit 4</fullName>
    </submittedName>
</protein>
<dbReference type="InterPro" id="IPR052285">
    <property type="entry name" value="NEXT_complex_subunit"/>
</dbReference>
<accession>A0A0U9HJI1</accession>
<dbReference type="SMART" id="SM00360">
    <property type="entry name" value="RRM"/>
    <property type="match status" value="1"/>
</dbReference>
<feature type="domain" description="RRM" evidence="5">
    <location>
        <begin position="5"/>
        <end position="85"/>
    </location>
</feature>
<dbReference type="GO" id="GO:0003723">
    <property type="term" value="F:RNA binding"/>
    <property type="evidence" value="ECO:0007669"/>
    <property type="project" value="UniProtKB-UniRule"/>
</dbReference>
<keyword evidence="3" id="KW-0539">Nucleus</keyword>
<dbReference type="InterPro" id="IPR000504">
    <property type="entry name" value="RRM_dom"/>
</dbReference>
<dbReference type="AlphaFoldDB" id="A0A0U9HJI1"/>
<dbReference type="Gene3D" id="3.30.70.330">
    <property type="match status" value="1"/>
</dbReference>
<evidence type="ECO:0000313" key="6">
    <source>
        <dbReference type="EMBL" id="GAQ82015.1"/>
    </source>
</evidence>
<comment type="subcellular location">
    <subcellularLocation>
        <location evidence="1">Nucleus</location>
        <location evidence="1">Nucleoplasm</location>
    </subcellularLocation>
</comment>
<proteinExistence type="predicted"/>
<dbReference type="PROSITE" id="PS50102">
    <property type="entry name" value="RRM"/>
    <property type="match status" value="1"/>
</dbReference>
<evidence type="ECO:0000256" key="3">
    <source>
        <dbReference type="ARBA" id="ARBA00023242"/>
    </source>
</evidence>
<dbReference type="STRING" id="105231.A0A0U9HJI1"/>
<name>A0A0U9HJI1_KLENI</name>
<dbReference type="EMBL" id="DF237047">
    <property type="protein sequence ID" value="GAQ82015.1"/>
    <property type="molecule type" value="Genomic_DNA"/>
</dbReference>
<evidence type="ECO:0000256" key="1">
    <source>
        <dbReference type="ARBA" id="ARBA00004642"/>
    </source>
</evidence>
<dbReference type="SUPFAM" id="SSF54928">
    <property type="entry name" value="RNA-binding domain, RBD"/>
    <property type="match status" value="1"/>
</dbReference>
<gene>
    <name evidence="6" type="ORF">KFL_000980020</name>
</gene>
<dbReference type="InterPro" id="IPR035979">
    <property type="entry name" value="RBD_domain_sf"/>
</dbReference>
<dbReference type="GO" id="GO:0005654">
    <property type="term" value="C:nucleoplasm"/>
    <property type="evidence" value="ECO:0007669"/>
    <property type="project" value="UniProtKB-SubCell"/>
</dbReference>
<dbReference type="PANTHER" id="PTHR13798:SF11">
    <property type="entry name" value="RNA-BINDING PROTEIN 7-RELATED"/>
    <property type="match status" value="1"/>
</dbReference>
<evidence type="ECO:0000259" key="5">
    <source>
        <dbReference type="PROSITE" id="PS50102"/>
    </source>
</evidence>
<keyword evidence="7" id="KW-1185">Reference proteome</keyword>
<sequence length="117" mass="13359">MGKESTVFIGNLDPRVDERLIYELMVQAGPLVDVNIPRDKDKENRHRGFGFAEFQDPETARYAIELFSNNVSFFSRKLRFNLVIPCSLLTAFLPVPSSPSNLKEDSIVQGWNRARDV</sequence>
<reference evidence="6 7" key="1">
    <citation type="journal article" date="2014" name="Nat. Commun.">
        <title>Klebsormidium flaccidum genome reveals primary factors for plant terrestrial adaptation.</title>
        <authorList>
            <person name="Hori K."/>
            <person name="Maruyama F."/>
            <person name="Fujisawa T."/>
            <person name="Togashi T."/>
            <person name="Yamamoto N."/>
            <person name="Seo M."/>
            <person name="Sato S."/>
            <person name="Yamada T."/>
            <person name="Mori H."/>
            <person name="Tajima N."/>
            <person name="Moriyama T."/>
            <person name="Ikeuchi M."/>
            <person name="Watanabe M."/>
            <person name="Wada H."/>
            <person name="Kobayashi K."/>
            <person name="Saito M."/>
            <person name="Masuda T."/>
            <person name="Sasaki-Sekimoto Y."/>
            <person name="Mashiguchi K."/>
            <person name="Awai K."/>
            <person name="Shimojima M."/>
            <person name="Masuda S."/>
            <person name="Iwai M."/>
            <person name="Nobusawa T."/>
            <person name="Narise T."/>
            <person name="Kondo S."/>
            <person name="Saito H."/>
            <person name="Sato R."/>
            <person name="Murakawa M."/>
            <person name="Ihara Y."/>
            <person name="Oshima-Yamada Y."/>
            <person name="Ohtaka K."/>
            <person name="Satoh M."/>
            <person name="Sonobe K."/>
            <person name="Ishii M."/>
            <person name="Ohtani R."/>
            <person name="Kanamori-Sato M."/>
            <person name="Honoki R."/>
            <person name="Miyazaki D."/>
            <person name="Mochizuki H."/>
            <person name="Umetsu J."/>
            <person name="Higashi K."/>
            <person name="Shibata D."/>
            <person name="Kamiya Y."/>
            <person name="Sato N."/>
            <person name="Nakamura Y."/>
            <person name="Tabata S."/>
            <person name="Ida S."/>
            <person name="Kurokawa K."/>
            <person name="Ohta H."/>
        </authorList>
    </citation>
    <scope>NUCLEOTIDE SEQUENCE [LARGE SCALE GENOMIC DNA]</scope>
    <source>
        <strain evidence="6 7">NIES-2285</strain>
    </source>
</reference>
<dbReference type="OMA" id="QIRLQYG"/>
<dbReference type="Proteomes" id="UP000054558">
    <property type="component" value="Unassembled WGS sequence"/>
</dbReference>
<keyword evidence="2 4" id="KW-0694">RNA-binding</keyword>
<evidence type="ECO:0000256" key="4">
    <source>
        <dbReference type="PROSITE-ProRule" id="PRU00176"/>
    </source>
</evidence>
<evidence type="ECO:0000256" key="2">
    <source>
        <dbReference type="ARBA" id="ARBA00022884"/>
    </source>
</evidence>